<gene>
    <name evidence="13" type="ORF">RPR59_01920</name>
</gene>
<dbReference type="Proteomes" id="UP001302249">
    <property type="component" value="Chromosome"/>
</dbReference>
<feature type="region of interest" description="Disordered" evidence="11">
    <location>
        <begin position="125"/>
        <end position="172"/>
    </location>
</feature>
<keyword evidence="14" id="KW-1185">Reference proteome</keyword>
<dbReference type="PRINTS" id="PR01374">
    <property type="entry name" value="TONBPROTEIN"/>
</dbReference>
<keyword evidence="4 10" id="KW-1003">Cell membrane</keyword>
<dbReference type="PANTHER" id="PTHR33446:SF2">
    <property type="entry name" value="PROTEIN TONB"/>
    <property type="match status" value="1"/>
</dbReference>
<dbReference type="Gene3D" id="3.30.1150.10">
    <property type="match status" value="1"/>
</dbReference>
<feature type="transmembrane region" description="Helical" evidence="10">
    <location>
        <begin position="46"/>
        <end position="66"/>
    </location>
</feature>
<evidence type="ECO:0000256" key="3">
    <source>
        <dbReference type="ARBA" id="ARBA00022448"/>
    </source>
</evidence>
<reference evidence="13 14" key="1">
    <citation type="submission" date="2023-09" db="EMBL/GenBank/DDBJ databases">
        <authorList>
            <person name="Rey-Velasco X."/>
        </authorList>
    </citation>
    <scope>NUCLEOTIDE SEQUENCE [LARGE SCALE GENOMIC DNA]</scope>
    <source>
        <strain evidence="13 14">W311</strain>
    </source>
</reference>
<evidence type="ECO:0000256" key="4">
    <source>
        <dbReference type="ARBA" id="ARBA00022475"/>
    </source>
</evidence>
<keyword evidence="6 10" id="KW-0812">Transmembrane</keyword>
<dbReference type="PROSITE" id="PS52015">
    <property type="entry name" value="TONB_CTD"/>
    <property type="match status" value="1"/>
</dbReference>
<name>A0ABZ0BB08_9SPHN</name>
<accession>A0ABZ0BB08</accession>
<keyword evidence="9 10" id="KW-0472">Membrane</keyword>
<keyword evidence="7 10" id="KW-0653">Protein transport</keyword>
<dbReference type="InterPro" id="IPR006260">
    <property type="entry name" value="TonB/TolA_C"/>
</dbReference>
<keyword evidence="10" id="KW-0735">Signal-anchor</keyword>
<keyword evidence="3 10" id="KW-0813">Transport</keyword>
<evidence type="ECO:0000313" key="13">
    <source>
        <dbReference type="EMBL" id="WNO54038.1"/>
    </source>
</evidence>
<comment type="subcellular location">
    <subcellularLocation>
        <location evidence="1 10">Cell inner membrane</location>
        <topology evidence="1 10">Single-pass membrane protein</topology>
        <orientation evidence="1 10">Periplasmic side</orientation>
    </subcellularLocation>
</comment>
<feature type="compositionally biased region" description="Pro residues" evidence="11">
    <location>
        <begin position="84"/>
        <end position="99"/>
    </location>
</feature>
<evidence type="ECO:0000256" key="11">
    <source>
        <dbReference type="SAM" id="MobiDB-lite"/>
    </source>
</evidence>
<evidence type="ECO:0000313" key="14">
    <source>
        <dbReference type="Proteomes" id="UP001302249"/>
    </source>
</evidence>
<feature type="compositionally biased region" description="Pro residues" evidence="11">
    <location>
        <begin position="152"/>
        <end position="162"/>
    </location>
</feature>
<dbReference type="NCBIfam" id="TIGR01352">
    <property type="entry name" value="tonB_Cterm"/>
    <property type="match status" value="1"/>
</dbReference>
<organism evidence="13 14">
    <name type="scientific">Stakelama saccharophila</name>
    <dbReference type="NCBI Taxonomy" id="3075605"/>
    <lineage>
        <taxon>Bacteria</taxon>
        <taxon>Pseudomonadati</taxon>
        <taxon>Pseudomonadota</taxon>
        <taxon>Alphaproteobacteria</taxon>
        <taxon>Sphingomonadales</taxon>
        <taxon>Sphingomonadaceae</taxon>
        <taxon>Stakelama</taxon>
    </lineage>
</organism>
<evidence type="ECO:0000256" key="1">
    <source>
        <dbReference type="ARBA" id="ARBA00004383"/>
    </source>
</evidence>
<sequence length="253" mass="26062">MLASDSLGREFAKDWPAEVVGSGGPARPSAGPPLARYSPPGFNGRAFLLVAAIHLGLGAIVLSAGIRLSTPAPEPSLKTFDVAPPAPPPSPARPAPRPAVAPARDAIVSPDPVVEVPSVVPIDSIDAPAPPAPAAPSDPATPAIDVTAMKTPPAPPAPPAVTPPRFDAAQLDNPSPPYPFQAKRAHAEGVVTLRVLVGADGRASKVRINQSSGFALLDRAARKTVAHWRFLPARRGEDTISAWVLVPITFALD</sequence>
<keyword evidence="5 10" id="KW-0997">Cell inner membrane</keyword>
<keyword evidence="8 10" id="KW-1133">Transmembrane helix</keyword>
<proteinExistence type="inferred from homology"/>
<dbReference type="Pfam" id="PF03544">
    <property type="entry name" value="TonB_C"/>
    <property type="match status" value="1"/>
</dbReference>
<evidence type="ECO:0000256" key="2">
    <source>
        <dbReference type="ARBA" id="ARBA00006555"/>
    </source>
</evidence>
<feature type="domain" description="TonB C-terminal" evidence="12">
    <location>
        <begin position="163"/>
        <end position="253"/>
    </location>
</feature>
<dbReference type="InterPro" id="IPR037682">
    <property type="entry name" value="TonB_C"/>
</dbReference>
<evidence type="ECO:0000256" key="7">
    <source>
        <dbReference type="ARBA" id="ARBA00022927"/>
    </source>
</evidence>
<evidence type="ECO:0000256" key="8">
    <source>
        <dbReference type="ARBA" id="ARBA00022989"/>
    </source>
</evidence>
<evidence type="ECO:0000256" key="5">
    <source>
        <dbReference type="ARBA" id="ARBA00022519"/>
    </source>
</evidence>
<dbReference type="PANTHER" id="PTHR33446">
    <property type="entry name" value="PROTEIN TONB-RELATED"/>
    <property type="match status" value="1"/>
</dbReference>
<feature type="region of interest" description="Disordered" evidence="11">
    <location>
        <begin position="77"/>
        <end position="101"/>
    </location>
</feature>
<dbReference type="EMBL" id="CP135076">
    <property type="protein sequence ID" value="WNO54038.1"/>
    <property type="molecule type" value="Genomic_DNA"/>
</dbReference>
<dbReference type="SUPFAM" id="SSF74653">
    <property type="entry name" value="TolA/TonB C-terminal domain"/>
    <property type="match status" value="1"/>
</dbReference>
<dbReference type="InterPro" id="IPR003538">
    <property type="entry name" value="TonB"/>
</dbReference>
<evidence type="ECO:0000256" key="9">
    <source>
        <dbReference type="ARBA" id="ARBA00023136"/>
    </source>
</evidence>
<evidence type="ECO:0000256" key="6">
    <source>
        <dbReference type="ARBA" id="ARBA00022692"/>
    </source>
</evidence>
<dbReference type="InterPro" id="IPR051045">
    <property type="entry name" value="TonB-dependent_transducer"/>
</dbReference>
<protein>
    <recommendedName>
        <fullName evidence="10">Protein TonB</fullName>
    </recommendedName>
</protein>
<evidence type="ECO:0000256" key="10">
    <source>
        <dbReference type="RuleBase" id="RU362123"/>
    </source>
</evidence>
<dbReference type="RefSeq" id="WP_313916101.1">
    <property type="nucleotide sequence ID" value="NZ_CP135076.1"/>
</dbReference>
<comment type="similarity">
    <text evidence="2 10">Belongs to the TonB family.</text>
</comment>
<comment type="function">
    <text evidence="10">Interacts with outer membrane receptor proteins that carry out high-affinity binding and energy dependent uptake into the periplasmic space of specific substrates. It could act to transduce energy from the cytoplasmic membrane to specific energy-requiring processes in the outer membrane, resulting in the release into the periplasm of ligands bound by these outer membrane proteins.</text>
</comment>
<evidence type="ECO:0000259" key="12">
    <source>
        <dbReference type="PROSITE" id="PS52015"/>
    </source>
</evidence>